<name>A0A3M6VA25_9STRA</name>
<accession>A0A3M6VA25</accession>
<sequence length="641" mass="71448">MQLPLPADFFVPVRLSAAEVHDLQCVQAHLLSVYLTSYDTHSNDAQSSNWKLVGQRAHVKIYSQRPTTKKKRKKLFDSKPEDVTDQLRGYRCANERDLPALRLIGSVDGTLEDVLYGAMWRSGRERAARAHFTADGVADGAVLCTVDTPSSTDPFRSLSVKWALKRAPHGGLVVKDRDFCYLAAAGVVRSPRTGVKLSYRLRHSITFPSCPPFQNHSVVRGQIFLCSFFRQLRNGRVEVFHEGTYNVGGGTGTIGLGLPMSIAEKSLVETLFSFESVRACALAKKLARTVKENKAVQESLDGERRCGMCLRYLCNAFKRRCAACHDWTCSQCSVRQEIVPSSKFTWIDGRMPARCFCKICVAKVLRDDAAQYASRDADEDDNEVTSGRWDHDDITEEDENDDNEDCMLSLRHSKVLFSAESNHSEVEHLSWQRRVMTMSTAIPYSTENGFQASVSRLSAKELSVDAMNTINGSPLPDYRRRRSATLSTVPASTSGVKTLERSRTRRRFSANAPDILLRSDVGKRNWAYSASALSLESPQRHVDGSSIANVHRNRRCRRSGSTSPSVHRVSVCSCDSFGGKSDEVRVQIVTPKRSRPAAACTPSFPSIGAISRKLSFDADPPSIRTVHNQFFRKLYGGRDVK</sequence>
<evidence type="ECO:0000313" key="4">
    <source>
        <dbReference type="Proteomes" id="UP000282087"/>
    </source>
</evidence>
<gene>
    <name evidence="3" type="ORF">DD237_003455</name>
    <name evidence="2" type="ORF">DD238_004105</name>
</gene>
<dbReference type="Proteomes" id="UP000286097">
    <property type="component" value="Unassembled WGS sequence"/>
</dbReference>
<reference evidence="4 5" key="1">
    <citation type="submission" date="2018-06" db="EMBL/GenBank/DDBJ databases">
        <title>Comparative genomics of downy mildews reveals potential adaptations to biotrophy.</title>
        <authorList>
            <person name="Fletcher K."/>
            <person name="Klosterman S.J."/>
            <person name="Derevnina L."/>
            <person name="Martin F."/>
            <person name="Koike S."/>
            <person name="Reyes Chin-Wo S."/>
            <person name="Mou B."/>
            <person name="Michelmore R."/>
        </authorList>
    </citation>
    <scope>NUCLEOTIDE SEQUENCE [LARGE SCALE GENOMIC DNA]</scope>
    <source>
        <strain evidence="3 5">R13</strain>
        <strain evidence="2 4">R14</strain>
    </source>
</reference>
<organism evidence="2 4">
    <name type="scientific">Peronospora effusa</name>
    <dbReference type="NCBI Taxonomy" id="542832"/>
    <lineage>
        <taxon>Eukaryota</taxon>
        <taxon>Sar</taxon>
        <taxon>Stramenopiles</taxon>
        <taxon>Oomycota</taxon>
        <taxon>Peronosporomycetes</taxon>
        <taxon>Peronosporales</taxon>
        <taxon>Peronosporaceae</taxon>
        <taxon>Peronospora</taxon>
    </lineage>
</organism>
<dbReference type="EMBL" id="QKXF01000156">
    <property type="protein sequence ID" value="RQM15449.1"/>
    <property type="molecule type" value="Genomic_DNA"/>
</dbReference>
<evidence type="ECO:0000313" key="5">
    <source>
        <dbReference type="Proteomes" id="UP000286097"/>
    </source>
</evidence>
<dbReference type="InterPro" id="IPR023393">
    <property type="entry name" value="START-like_dom_sf"/>
</dbReference>
<dbReference type="VEuPathDB" id="FungiDB:DD237_003455"/>
<feature type="compositionally biased region" description="Acidic residues" evidence="1">
    <location>
        <begin position="393"/>
        <end position="403"/>
    </location>
</feature>
<dbReference type="EMBL" id="QLLG01000808">
    <property type="protein sequence ID" value="RMX62116.1"/>
    <property type="molecule type" value="Genomic_DNA"/>
</dbReference>
<keyword evidence="4" id="KW-1185">Reference proteome</keyword>
<evidence type="ECO:0000256" key="1">
    <source>
        <dbReference type="SAM" id="MobiDB-lite"/>
    </source>
</evidence>
<evidence type="ECO:0000313" key="2">
    <source>
        <dbReference type="EMBL" id="RMX62116.1"/>
    </source>
</evidence>
<feature type="region of interest" description="Disordered" evidence="1">
    <location>
        <begin position="375"/>
        <end position="403"/>
    </location>
</feature>
<proteinExistence type="predicted"/>
<evidence type="ECO:0008006" key="6">
    <source>
        <dbReference type="Google" id="ProtNLM"/>
    </source>
</evidence>
<dbReference type="OrthoDB" id="65062at2759"/>
<protein>
    <recommendedName>
        <fullName evidence="6">FYVE-type domain-containing protein</fullName>
    </recommendedName>
</protein>
<comment type="caution">
    <text evidence="2">The sequence shown here is derived from an EMBL/GenBank/DDBJ whole genome shotgun (WGS) entry which is preliminary data.</text>
</comment>
<dbReference type="AlphaFoldDB" id="A0A3M6VA25"/>
<dbReference type="PANTHER" id="PTHR13510:SF44">
    <property type="entry name" value="RABENOSYN-5"/>
    <property type="match status" value="1"/>
</dbReference>
<evidence type="ECO:0000313" key="3">
    <source>
        <dbReference type="EMBL" id="RQM15449.1"/>
    </source>
</evidence>
<dbReference type="PANTHER" id="PTHR13510">
    <property type="entry name" value="FYVE-FINGER-CONTAINING RAB5 EFFECTOR PROTEIN RABENOSYN-5-RELATED"/>
    <property type="match status" value="1"/>
</dbReference>
<dbReference type="Proteomes" id="UP000282087">
    <property type="component" value="Unassembled WGS sequence"/>
</dbReference>
<dbReference type="Gene3D" id="3.30.530.20">
    <property type="match status" value="1"/>
</dbReference>
<dbReference type="InterPro" id="IPR052727">
    <property type="entry name" value="Rab4/Rab5_effector"/>
</dbReference>